<accession>A0A8X6IPG0</accession>
<keyword evidence="2" id="KW-1185">Reference proteome</keyword>
<sequence length="86" mass="9500">MPYGGCHSYTVNSWTRRLQDTLTSASRSPDFSFGRALISLTVLSFPSTMGFVSQTLAIAQKVDCVYKKDTNSVVDIDRVYIVGIKS</sequence>
<organism evidence="1 2">
    <name type="scientific">Trichonephila clavata</name>
    <name type="common">Joro spider</name>
    <name type="synonym">Nephila clavata</name>
    <dbReference type="NCBI Taxonomy" id="2740835"/>
    <lineage>
        <taxon>Eukaryota</taxon>
        <taxon>Metazoa</taxon>
        <taxon>Ecdysozoa</taxon>
        <taxon>Arthropoda</taxon>
        <taxon>Chelicerata</taxon>
        <taxon>Arachnida</taxon>
        <taxon>Araneae</taxon>
        <taxon>Araneomorphae</taxon>
        <taxon>Entelegynae</taxon>
        <taxon>Araneoidea</taxon>
        <taxon>Nephilidae</taxon>
        <taxon>Trichonephila</taxon>
    </lineage>
</organism>
<reference evidence="1" key="1">
    <citation type="submission" date="2020-07" db="EMBL/GenBank/DDBJ databases">
        <title>Multicomponent nature underlies the extraordinary mechanical properties of spider dragline silk.</title>
        <authorList>
            <person name="Kono N."/>
            <person name="Nakamura H."/>
            <person name="Mori M."/>
            <person name="Yoshida Y."/>
            <person name="Ohtoshi R."/>
            <person name="Malay A.D."/>
            <person name="Moran D.A.P."/>
            <person name="Tomita M."/>
            <person name="Numata K."/>
            <person name="Arakawa K."/>
        </authorList>
    </citation>
    <scope>NUCLEOTIDE SEQUENCE</scope>
</reference>
<evidence type="ECO:0000313" key="1">
    <source>
        <dbReference type="EMBL" id="GFQ98417.1"/>
    </source>
</evidence>
<name>A0A8X6IPG0_TRICU</name>
<protein>
    <submittedName>
        <fullName evidence="1">Uncharacterized protein</fullName>
    </submittedName>
</protein>
<evidence type="ECO:0000313" key="2">
    <source>
        <dbReference type="Proteomes" id="UP000887116"/>
    </source>
</evidence>
<dbReference type="AlphaFoldDB" id="A0A8X6IPG0"/>
<dbReference type="EMBL" id="BMAO01034715">
    <property type="protein sequence ID" value="GFQ98417.1"/>
    <property type="molecule type" value="Genomic_DNA"/>
</dbReference>
<proteinExistence type="predicted"/>
<dbReference type="Proteomes" id="UP000887116">
    <property type="component" value="Unassembled WGS sequence"/>
</dbReference>
<gene>
    <name evidence="1" type="ORF">TNCT_640711</name>
</gene>
<comment type="caution">
    <text evidence="1">The sequence shown here is derived from an EMBL/GenBank/DDBJ whole genome shotgun (WGS) entry which is preliminary data.</text>
</comment>